<sequence>MNTIDLRSDTLTQPTESMRKAMAEAEVGDDVFSEDPTVNRLEKIAAGRMGKEAAVFVPSGTMGNLISMLSHCNRGDEVILGDQSHIFLNEVGGIAAL</sequence>
<keyword evidence="3" id="KW-0663">Pyridoxal phosphate</keyword>
<dbReference type="GO" id="GO:0006567">
    <property type="term" value="P:L-threonine catabolic process"/>
    <property type="evidence" value="ECO:0007669"/>
    <property type="project" value="TreeGrafter"/>
</dbReference>
<dbReference type="InterPro" id="IPR001597">
    <property type="entry name" value="ArAA_b-elim_lyase/Thr_aldolase"/>
</dbReference>
<dbReference type="Pfam" id="PF01212">
    <property type="entry name" value="Beta_elim_lyase"/>
    <property type="match status" value="1"/>
</dbReference>
<dbReference type="SUPFAM" id="SSF53383">
    <property type="entry name" value="PLP-dependent transferases"/>
    <property type="match status" value="1"/>
</dbReference>
<dbReference type="GO" id="GO:0006545">
    <property type="term" value="P:glycine biosynthetic process"/>
    <property type="evidence" value="ECO:0007669"/>
    <property type="project" value="TreeGrafter"/>
</dbReference>
<name>A0A382NJI9_9ZZZZ</name>
<dbReference type="AlphaFoldDB" id="A0A382NJI9"/>
<dbReference type="PANTHER" id="PTHR48097">
    <property type="entry name" value="L-THREONINE ALDOLASE-RELATED"/>
    <property type="match status" value="1"/>
</dbReference>
<dbReference type="PANTHER" id="PTHR48097:SF9">
    <property type="entry name" value="L-THREONINE ALDOLASE"/>
    <property type="match status" value="1"/>
</dbReference>
<dbReference type="InterPro" id="IPR015424">
    <property type="entry name" value="PyrdxlP-dep_Trfase"/>
</dbReference>
<protein>
    <recommendedName>
        <fullName evidence="4">Aromatic amino acid beta-eliminating lyase/threonine aldolase domain-containing protein</fullName>
    </recommendedName>
</protein>
<accession>A0A382NJI9</accession>
<reference evidence="5" key="1">
    <citation type="submission" date="2018-05" db="EMBL/GenBank/DDBJ databases">
        <authorList>
            <person name="Lanie J.A."/>
            <person name="Ng W.-L."/>
            <person name="Kazmierczak K.M."/>
            <person name="Andrzejewski T.M."/>
            <person name="Davidsen T.M."/>
            <person name="Wayne K.J."/>
            <person name="Tettelin H."/>
            <person name="Glass J.I."/>
            <person name="Rusch D."/>
            <person name="Podicherti R."/>
            <person name="Tsui H.-C.T."/>
            <person name="Winkler M.E."/>
        </authorList>
    </citation>
    <scope>NUCLEOTIDE SEQUENCE</scope>
</reference>
<proteinExistence type="inferred from homology"/>
<organism evidence="5">
    <name type="scientific">marine metagenome</name>
    <dbReference type="NCBI Taxonomy" id="408172"/>
    <lineage>
        <taxon>unclassified sequences</taxon>
        <taxon>metagenomes</taxon>
        <taxon>ecological metagenomes</taxon>
    </lineage>
</organism>
<evidence type="ECO:0000313" key="5">
    <source>
        <dbReference type="EMBL" id="SVC61363.1"/>
    </source>
</evidence>
<evidence type="ECO:0000256" key="2">
    <source>
        <dbReference type="ARBA" id="ARBA00006966"/>
    </source>
</evidence>
<evidence type="ECO:0000256" key="3">
    <source>
        <dbReference type="ARBA" id="ARBA00022898"/>
    </source>
</evidence>
<feature type="domain" description="Aromatic amino acid beta-eliminating lyase/threonine aldolase" evidence="4">
    <location>
        <begin position="5"/>
        <end position="96"/>
    </location>
</feature>
<gene>
    <name evidence="5" type="ORF">METZ01_LOCUS314217</name>
</gene>
<dbReference type="GO" id="GO:0008732">
    <property type="term" value="F:L-allo-threonine aldolase activity"/>
    <property type="evidence" value="ECO:0007669"/>
    <property type="project" value="TreeGrafter"/>
</dbReference>
<dbReference type="Gene3D" id="3.40.640.10">
    <property type="entry name" value="Type I PLP-dependent aspartate aminotransferase-like (Major domain)"/>
    <property type="match status" value="1"/>
</dbReference>
<evidence type="ECO:0000259" key="4">
    <source>
        <dbReference type="Pfam" id="PF01212"/>
    </source>
</evidence>
<dbReference type="GO" id="GO:0005829">
    <property type="term" value="C:cytosol"/>
    <property type="evidence" value="ECO:0007669"/>
    <property type="project" value="TreeGrafter"/>
</dbReference>
<dbReference type="InterPro" id="IPR015421">
    <property type="entry name" value="PyrdxlP-dep_Trfase_major"/>
</dbReference>
<dbReference type="EMBL" id="UINC01100931">
    <property type="protein sequence ID" value="SVC61363.1"/>
    <property type="molecule type" value="Genomic_DNA"/>
</dbReference>
<evidence type="ECO:0000256" key="1">
    <source>
        <dbReference type="ARBA" id="ARBA00001933"/>
    </source>
</evidence>
<comment type="similarity">
    <text evidence="2">Belongs to the threonine aldolase family.</text>
</comment>
<feature type="non-terminal residue" evidence="5">
    <location>
        <position position="97"/>
    </location>
</feature>
<comment type="cofactor">
    <cofactor evidence="1">
        <name>pyridoxal 5'-phosphate</name>
        <dbReference type="ChEBI" id="CHEBI:597326"/>
    </cofactor>
</comment>